<dbReference type="EMBL" id="JAAOAK010000073">
    <property type="protein sequence ID" value="KAF5691837.1"/>
    <property type="molecule type" value="Genomic_DNA"/>
</dbReference>
<feature type="compositionally biased region" description="Basic and acidic residues" evidence="1">
    <location>
        <begin position="1373"/>
        <end position="1383"/>
    </location>
</feature>
<feature type="region of interest" description="Disordered" evidence="1">
    <location>
        <begin position="1739"/>
        <end position="1810"/>
    </location>
</feature>
<gene>
    <name evidence="3" type="ORF">FDENT_3204</name>
</gene>
<dbReference type="Proteomes" id="UP000562682">
    <property type="component" value="Unassembled WGS sequence"/>
</dbReference>
<feature type="compositionally biased region" description="Basic and acidic residues" evidence="1">
    <location>
        <begin position="320"/>
        <end position="341"/>
    </location>
</feature>
<feature type="region of interest" description="Disordered" evidence="1">
    <location>
        <begin position="317"/>
        <end position="345"/>
    </location>
</feature>
<feature type="domain" description="BTB" evidence="2">
    <location>
        <begin position="81"/>
        <end position="169"/>
    </location>
</feature>
<feature type="region of interest" description="Disordered" evidence="1">
    <location>
        <begin position="474"/>
        <end position="803"/>
    </location>
</feature>
<comment type="caution">
    <text evidence="3">The sequence shown here is derived from an EMBL/GenBank/DDBJ whole genome shotgun (WGS) entry which is preliminary data.</text>
</comment>
<feature type="compositionally biased region" description="Low complexity" evidence="1">
    <location>
        <begin position="992"/>
        <end position="1009"/>
    </location>
</feature>
<feature type="compositionally biased region" description="Pro residues" evidence="1">
    <location>
        <begin position="1751"/>
        <end position="1762"/>
    </location>
</feature>
<feature type="compositionally biased region" description="Polar residues" evidence="1">
    <location>
        <begin position="1967"/>
        <end position="1977"/>
    </location>
</feature>
<dbReference type="Gene3D" id="3.30.710.10">
    <property type="entry name" value="Potassium Channel Kv1.1, Chain A"/>
    <property type="match status" value="1"/>
</dbReference>
<keyword evidence="4" id="KW-1185">Reference proteome</keyword>
<accession>A0A8H5XDU1</accession>
<feature type="compositionally biased region" description="Polar residues" evidence="1">
    <location>
        <begin position="1783"/>
        <end position="1792"/>
    </location>
</feature>
<feature type="region of interest" description="Disordered" evidence="1">
    <location>
        <begin position="1482"/>
        <end position="1543"/>
    </location>
</feature>
<feature type="compositionally biased region" description="Polar residues" evidence="1">
    <location>
        <begin position="1104"/>
        <end position="1118"/>
    </location>
</feature>
<feature type="compositionally biased region" description="Low complexity" evidence="1">
    <location>
        <begin position="1871"/>
        <end position="1890"/>
    </location>
</feature>
<feature type="compositionally biased region" description="Low complexity" evidence="1">
    <location>
        <begin position="1770"/>
        <end position="1782"/>
    </location>
</feature>
<feature type="compositionally biased region" description="Low complexity" evidence="1">
    <location>
        <begin position="1137"/>
        <end position="1148"/>
    </location>
</feature>
<feature type="compositionally biased region" description="Low complexity" evidence="1">
    <location>
        <begin position="1300"/>
        <end position="1318"/>
    </location>
</feature>
<feature type="compositionally biased region" description="Basic and acidic residues" evidence="1">
    <location>
        <begin position="791"/>
        <end position="803"/>
    </location>
</feature>
<feature type="region of interest" description="Disordered" evidence="1">
    <location>
        <begin position="1573"/>
        <end position="1727"/>
    </location>
</feature>
<evidence type="ECO:0000256" key="1">
    <source>
        <dbReference type="SAM" id="MobiDB-lite"/>
    </source>
</evidence>
<feature type="compositionally biased region" description="Basic and acidic residues" evidence="1">
    <location>
        <begin position="644"/>
        <end position="656"/>
    </location>
</feature>
<feature type="compositionally biased region" description="Low complexity" evidence="1">
    <location>
        <begin position="2018"/>
        <end position="2033"/>
    </location>
</feature>
<feature type="region of interest" description="Disordered" evidence="1">
    <location>
        <begin position="1825"/>
        <end position="2071"/>
    </location>
</feature>
<feature type="region of interest" description="Disordered" evidence="1">
    <location>
        <begin position="934"/>
        <end position="1397"/>
    </location>
</feature>
<feature type="compositionally biased region" description="Acidic residues" evidence="1">
    <location>
        <begin position="1286"/>
        <end position="1299"/>
    </location>
</feature>
<feature type="compositionally biased region" description="Basic and acidic residues" evidence="1">
    <location>
        <begin position="619"/>
        <end position="630"/>
    </location>
</feature>
<evidence type="ECO:0000313" key="3">
    <source>
        <dbReference type="EMBL" id="KAF5691837.1"/>
    </source>
</evidence>
<feature type="compositionally biased region" description="Acidic residues" evidence="1">
    <location>
        <begin position="571"/>
        <end position="592"/>
    </location>
</feature>
<feature type="region of interest" description="Disordered" evidence="1">
    <location>
        <begin position="24"/>
        <end position="80"/>
    </location>
</feature>
<organism evidence="3 4">
    <name type="scientific">Fusarium denticulatum</name>
    <dbReference type="NCBI Taxonomy" id="48507"/>
    <lineage>
        <taxon>Eukaryota</taxon>
        <taxon>Fungi</taxon>
        <taxon>Dikarya</taxon>
        <taxon>Ascomycota</taxon>
        <taxon>Pezizomycotina</taxon>
        <taxon>Sordariomycetes</taxon>
        <taxon>Hypocreomycetidae</taxon>
        <taxon>Hypocreales</taxon>
        <taxon>Nectriaceae</taxon>
        <taxon>Fusarium</taxon>
        <taxon>Fusarium fujikuroi species complex</taxon>
    </lineage>
</organism>
<name>A0A8H5XDU1_9HYPO</name>
<feature type="compositionally biased region" description="Acidic residues" evidence="1">
    <location>
        <begin position="28"/>
        <end position="37"/>
    </location>
</feature>
<feature type="compositionally biased region" description="Polar residues" evidence="1">
    <location>
        <begin position="1801"/>
        <end position="1810"/>
    </location>
</feature>
<feature type="compositionally biased region" description="Polar residues" evidence="1">
    <location>
        <begin position="1482"/>
        <end position="1507"/>
    </location>
</feature>
<dbReference type="InterPro" id="IPR011333">
    <property type="entry name" value="SKP1/BTB/POZ_sf"/>
</dbReference>
<feature type="compositionally biased region" description="Polar residues" evidence="1">
    <location>
        <begin position="2056"/>
        <end position="2066"/>
    </location>
</feature>
<feature type="compositionally biased region" description="Low complexity" evidence="1">
    <location>
        <begin position="1045"/>
        <end position="1060"/>
    </location>
</feature>
<feature type="compositionally biased region" description="Polar residues" evidence="1">
    <location>
        <begin position="1629"/>
        <end position="1640"/>
    </location>
</feature>
<proteinExistence type="predicted"/>
<reference evidence="3 4" key="1">
    <citation type="submission" date="2020-05" db="EMBL/GenBank/DDBJ databases">
        <title>Identification and distribution of gene clusters putatively required for synthesis of sphingolipid metabolism inhibitors in phylogenetically diverse species of the filamentous fungus Fusarium.</title>
        <authorList>
            <person name="Kim H.-S."/>
            <person name="Busman M."/>
            <person name="Brown D.W."/>
            <person name="Divon H."/>
            <person name="Uhlig S."/>
            <person name="Proctor R.H."/>
        </authorList>
    </citation>
    <scope>NUCLEOTIDE SEQUENCE [LARGE SCALE GENOMIC DNA]</scope>
    <source>
        <strain evidence="3 4">NRRL 25311</strain>
    </source>
</reference>
<feature type="compositionally biased region" description="Acidic residues" evidence="1">
    <location>
        <begin position="496"/>
        <end position="517"/>
    </location>
</feature>
<dbReference type="Pfam" id="PF00651">
    <property type="entry name" value="BTB"/>
    <property type="match status" value="1"/>
</dbReference>
<feature type="compositionally biased region" description="Pro residues" evidence="1">
    <location>
        <begin position="1319"/>
        <end position="1337"/>
    </location>
</feature>
<evidence type="ECO:0000313" key="4">
    <source>
        <dbReference type="Proteomes" id="UP000562682"/>
    </source>
</evidence>
<feature type="compositionally biased region" description="Low complexity" evidence="1">
    <location>
        <begin position="1839"/>
        <end position="1853"/>
    </location>
</feature>
<feature type="compositionally biased region" description="Acidic residues" evidence="1">
    <location>
        <begin position="680"/>
        <end position="731"/>
    </location>
</feature>
<feature type="compositionally biased region" description="Low complexity" evidence="1">
    <location>
        <begin position="1647"/>
        <end position="1720"/>
    </location>
</feature>
<feature type="compositionally biased region" description="Low complexity" evidence="1">
    <location>
        <begin position="1078"/>
        <end position="1092"/>
    </location>
</feature>
<dbReference type="SUPFAM" id="SSF54695">
    <property type="entry name" value="POZ domain"/>
    <property type="match status" value="1"/>
</dbReference>
<feature type="compositionally biased region" description="Polar residues" evidence="1">
    <location>
        <begin position="1915"/>
        <end position="1940"/>
    </location>
</feature>
<feature type="compositionally biased region" description="Polar residues" evidence="1">
    <location>
        <begin position="1601"/>
        <end position="1615"/>
    </location>
</feature>
<feature type="compositionally biased region" description="Low complexity" evidence="1">
    <location>
        <begin position="1616"/>
        <end position="1628"/>
    </location>
</feature>
<feature type="compositionally biased region" description="Basic and acidic residues" evidence="1">
    <location>
        <begin position="2039"/>
        <end position="2055"/>
    </location>
</feature>
<evidence type="ECO:0000259" key="2">
    <source>
        <dbReference type="Pfam" id="PF00651"/>
    </source>
</evidence>
<dbReference type="InterPro" id="IPR000210">
    <property type="entry name" value="BTB/POZ_dom"/>
</dbReference>
<protein>
    <recommendedName>
        <fullName evidence="2">BTB domain-containing protein</fullName>
    </recommendedName>
</protein>
<feature type="compositionally biased region" description="Pro residues" evidence="1">
    <location>
        <begin position="1984"/>
        <end position="1999"/>
    </location>
</feature>
<sequence length="2191" mass="241709">MKPSPFTFDPRADTLLILQNPNAHLQEENEVQVDSEPEYERLGSDEAGLMETTKARRDSPMTLDNDQSYPRGSLEEGGSTQVEFRVSSRHLSLVSPVFRAMLESQFKESRPNDQGLYELQASEWDAEALVILLDIIHGHHREVPKRISVETLAHIAIIVDYYGCHEIMELVFAAWVSYLGPPEEFVKQDPMRWLFISWVFRQESLFTTATKMLLLYDNGKYVVDLPIPQPILDKIDDNRQFVLNTLFGHLYNLQQDLLEGKAGCSETCASMLLGSLMKQMRTRGLTPVRPSMPFDGWRVEDARSMILGFAARPWRVPGRSTDHPSHSEHADAITRPTEESAKMAGQEPLRQFRDVKDAVYRYDAVFAAIKSPTEIYEDKLRSIQDRIAQIWSELPSAPPDQMSRLQENLIELGGQKKELEIDQKNNIEHYERVHAHKIRQTMDSFRDHLFQLMGPSSGQSQFQMTPDTTRLGTDRVESAPVEPEFPEPAPVVPVSADDEMDDGPMFDDSLMDDTMEDGADHEPAEDILPQEDSVMQEPVETEPHNEEPIEEPPTENPTADEPLEAVPTNEEPAEEETAEDETVEEPAEEEPMETVFADGEAGADSTVEPDGDQAAEAEPVEREPVDDKPIASRTRKPGNRIKASSRDIAAREEISARHARYTFSPSPTPAAETITVQAGESDEEDEEEEEEEDNEAEEDNENEDENEDEDEDESSEEEDEVSEAEFSEPEEAPPSPRQTRSGGIKRKGNFSSPVTKTKRQKSERASSTNKETQKDTSTTESTRRQTRLSQRHQDTTGTDEFKGITDPKCGKVYLTYWDKTKEWLAVLILPMGSFDKIGIPGSIETCGLADSLPPCYQYDKVSGEYKWAKPYETGNRLVNERMFPVMYFDGRDFPNRSAIDWIDAKDLRRFNPKLNNDLLPHIKEVDKYIKADPARTALQDDDEDGEGVLHKGTTESQAPKPEEPKSKKKKRKSSENKTSGSSKAKTNSKKQAPVTDAPTDTAPDTAEVPKIIPTPEQMAAHRAAALKPQVLRMIGHHDTSNKSKTNSTPASKPATPAPAKSNEKDSNGRPASKPPSHKPAGPKSSSSKPGAANPARLAGKGSNHHASSAQRLSVSKTPAGSDPKPTAARPAEKESNQPAPKLAAAKQATVRPAEKSASQSSPKPPVARAASKPAEKESNQLAPRPSAQRPAENRHSNQVQARAKPTVTRTASGTPAEKEPSQPVAKPTASRPAEKESNPPPPKPTEQRPNKPAQTKPQAPVTAEPEVPPPVSDEIQTEFVTAAFESQDDEPASVLEDDSQAAPIQQQAPLVQQQAPQPSADPLPPPPPPAPRAPSAPPRHQSVSHPSNVSRPLPMPSPVPRPASTRNPPRPLPGEDVKKEKKPIIVIDISDDDSDAEANAAAARTLSQRASRAQVIQQLTAALAADLTDSQQRTTAGQGTDADRLTAVDIALAALRRDEPPNASAGQAARAAIYSSAVTNTSLPDQHQGQMVNPNRSVGRQLGSGSLPTPPTQSLPGPMEIDNYSSRPPYSAGPSPISQAYRQPPPEEYAHLQQPQPRQGQVSQQQLLTEYASATPSHPENSSRRASYDQTPRIPEPPPTTQYWHTQGRLQQTGDPQQSHQNQYQPSQAHASPVSTTSSIHYPRPDSQQQYPSQQAAPPQYQHTQYQAQQSPAQTYSQSPQAYQQQPVVQYQQPQPAQQYHAAPQPAPTQQYDTQAQTQPVERPTQRTPSLAHLMHRHMHESPHSNRDQVLPPPPQASPPIPSAQNHNQTSYTSRPSYTSPYAATSTQSPPQAGQLPSVPTVPSQQTAPLRTSHEWPNAYQNSQIQAQQTGASAERPSSSHYQSASSNHSRSASGHRQNEQRPPYQPATHSASQSYSSPHWSQQSSSQASNLPPPRPLADIDQQFQDPNLLPPLVSSNRPQERPYQSSYNPYSTIASSPQPHEPSTAGVHPPQLPRPRQGGAGSPPGFSQQQTQQSVPGAAYHPAPPRQVEPAAGPGPSPMQSVASPHEQGALPPRPESSAPATSQPSAPTASNQQAEAETRSCRDKRDKCDKLNSEPSGNTQQLEPASKEANKFHPWVQVDLNLPQDPPDWGDSMPFELVEFISEWERLHSLRQGLAGLRNHKGGLECLFCHSPERVPYVYDRKNYFEKHLLHHWQRVKKLHPEGPDPTPRPIQRQQQYIFRDGTANLNL</sequence>